<feature type="compositionally biased region" description="Low complexity" evidence="1">
    <location>
        <begin position="748"/>
        <end position="759"/>
    </location>
</feature>
<gene>
    <name evidence="4" type="ORF">BSAL_45650</name>
</gene>
<feature type="signal peptide" evidence="3">
    <location>
        <begin position="1"/>
        <end position="43"/>
    </location>
</feature>
<proteinExistence type="predicted"/>
<accession>A0A0S4KRE8</accession>
<evidence type="ECO:0000256" key="3">
    <source>
        <dbReference type="SAM" id="SignalP"/>
    </source>
</evidence>
<evidence type="ECO:0000313" key="4">
    <source>
        <dbReference type="EMBL" id="CUM57939.1"/>
    </source>
</evidence>
<keyword evidence="2" id="KW-0472">Membrane</keyword>
<feature type="transmembrane region" description="Helical" evidence="2">
    <location>
        <begin position="521"/>
        <end position="541"/>
    </location>
</feature>
<keyword evidence="5" id="KW-1185">Reference proteome</keyword>
<reference evidence="5" key="1">
    <citation type="submission" date="2015-09" db="EMBL/GenBank/DDBJ databases">
        <authorList>
            <consortium name="Pathogen Informatics"/>
        </authorList>
    </citation>
    <scope>NUCLEOTIDE SEQUENCE [LARGE SCALE GENOMIC DNA]</scope>
    <source>
        <strain evidence="5">Lake Konstanz</strain>
    </source>
</reference>
<feature type="compositionally biased region" description="Low complexity" evidence="1">
    <location>
        <begin position="632"/>
        <end position="646"/>
    </location>
</feature>
<feature type="region of interest" description="Disordered" evidence="1">
    <location>
        <begin position="799"/>
        <end position="827"/>
    </location>
</feature>
<dbReference type="VEuPathDB" id="TriTrypDB:BSAL_45650"/>
<evidence type="ECO:0000256" key="1">
    <source>
        <dbReference type="SAM" id="MobiDB-lite"/>
    </source>
</evidence>
<sequence length="1052" mass="114041">MAQHRRKSFQDSGRFSRQSHVTSSFLFFFLMMTSCCISGGVHAQSSGVAVTVTATPSTNILVSTVVSDSGVTVVFAASVSWNLSCIVSTFGDNIFTVVPASQRFGFSLANVFPSFVRGSSSSAGVSNNNVFQIAPNRPTSLQMRLGGPAPRYLPEEFTETVTFRFPPACFQTDASGGSSSTASSVAPVTIELQATDDRSTEENVVLVATCSIAVGAVLSGSAGWIGLTALQSFVVMGNSSCAETYMSHYFREPVKIVAVPFTSLSDSLQNADVFGVSIGLCLGLLAIHILASTILLRCSFGGASRTTWRAVSQKLYFPGPFLFVSVYLWLSITVTAYREVVEAESSGTFTRPALIVAWAAFAGLLAILWYDGLKRGFDGHFELYPWYASEMQRLEHAGGGDMRMLGHNAAEEEDARRRQHQEELLDGGPFQFFKRFGRFQFLFLPKGRWVNTRGFGILRSNCDDRSYSFAPLSLVAVAAFGAVVVNNTECDWYFGSIIIVEGIYLIVFLLILPFRIPLLNLLWLTMKLTVLVIAALNMYWLDNVVVPNSANAVSIRLACIVFISMCGVFVGYNLLTNVIERSIQTSARLREFVEGDDRDGDGVTGNDALRRRQTTLLGFLGIGGTGDNQQNSSPPQLRRRSTSPPTTTLKELELNFLTHNSDPFMNHNNNNGANELLDMYSAPLPLHRREDASTGRSGRGFGGVAMDDNDPARSSNDATFLDSIFGVHTAAAEAEDDEIGDNAALQLQQPKQQQQLLKPSKLIRDRSWHEVPPVPIPGGDKSLTGDQELEEILVDMHLRFGPAKPGGGAGSGGGGRDKQHQASLEGAALPRQYTGGVQEVVAERYHRKQTQFTRAREEVRNMLTAFWWRGGPVGGVVGTSSPLHDSQHLTGLLSTMNEQGSPSPRSGDDERMRVIGRHSVTHIGRPNTFTNASSNDEILFGKIEQQGGGRAAAAIAAAESYGQWAKPTPARVALKLEPIPPDLSTNELAFLMEAVTGPGTVLDMSIVGRAVFVGINGLKHAEAIGTSLHNRELFGHVVRCTVISDAMATRVA</sequence>
<feature type="transmembrane region" description="Helical" evidence="2">
    <location>
        <begin position="349"/>
        <end position="370"/>
    </location>
</feature>
<keyword evidence="3" id="KW-0732">Signal</keyword>
<feature type="transmembrane region" description="Helical" evidence="2">
    <location>
        <begin position="553"/>
        <end position="575"/>
    </location>
</feature>
<feature type="chain" id="PRO_5006623564" evidence="3">
    <location>
        <begin position="44"/>
        <end position="1052"/>
    </location>
</feature>
<keyword evidence="2" id="KW-0812">Transmembrane</keyword>
<dbReference type="Proteomes" id="UP000051952">
    <property type="component" value="Unassembled WGS sequence"/>
</dbReference>
<feature type="transmembrane region" description="Helical" evidence="2">
    <location>
        <begin position="492"/>
        <end position="514"/>
    </location>
</feature>
<feature type="region of interest" description="Disordered" evidence="1">
    <location>
        <begin position="748"/>
        <end position="784"/>
    </location>
</feature>
<name>A0A0S4KRE8_BODSA</name>
<protein>
    <submittedName>
        <fullName evidence="4">GPI-anchored surface protein, putative</fullName>
    </submittedName>
</protein>
<feature type="region of interest" description="Disordered" evidence="1">
    <location>
        <begin position="620"/>
        <end position="646"/>
    </location>
</feature>
<dbReference type="AlphaFoldDB" id="A0A0S4KRE8"/>
<feature type="compositionally biased region" description="Gly residues" evidence="1">
    <location>
        <begin position="804"/>
        <end position="814"/>
    </location>
</feature>
<organism evidence="4 5">
    <name type="scientific">Bodo saltans</name>
    <name type="common">Flagellated protozoan</name>
    <dbReference type="NCBI Taxonomy" id="75058"/>
    <lineage>
        <taxon>Eukaryota</taxon>
        <taxon>Discoba</taxon>
        <taxon>Euglenozoa</taxon>
        <taxon>Kinetoplastea</taxon>
        <taxon>Metakinetoplastina</taxon>
        <taxon>Eubodonida</taxon>
        <taxon>Bodonidae</taxon>
        <taxon>Bodo</taxon>
    </lineage>
</organism>
<dbReference type="PROSITE" id="PS51257">
    <property type="entry name" value="PROKAR_LIPOPROTEIN"/>
    <property type="match status" value="1"/>
</dbReference>
<feature type="transmembrane region" description="Helical" evidence="2">
    <location>
        <begin position="273"/>
        <end position="295"/>
    </location>
</feature>
<feature type="transmembrane region" description="Helical" evidence="2">
    <location>
        <begin position="315"/>
        <end position="337"/>
    </location>
</feature>
<keyword evidence="2" id="KW-1133">Transmembrane helix</keyword>
<evidence type="ECO:0000313" key="5">
    <source>
        <dbReference type="Proteomes" id="UP000051952"/>
    </source>
</evidence>
<evidence type="ECO:0000256" key="2">
    <source>
        <dbReference type="SAM" id="Phobius"/>
    </source>
</evidence>
<dbReference type="EMBL" id="CYKH01002208">
    <property type="protein sequence ID" value="CUM57939.1"/>
    <property type="molecule type" value="Genomic_DNA"/>
</dbReference>